<dbReference type="Pfam" id="PF08642">
    <property type="entry name" value="Rxt3"/>
    <property type="match status" value="1"/>
</dbReference>
<proteinExistence type="predicted"/>
<feature type="compositionally biased region" description="Basic and acidic residues" evidence="1">
    <location>
        <begin position="708"/>
        <end position="719"/>
    </location>
</feature>
<feature type="compositionally biased region" description="Basic and acidic residues" evidence="1">
    <location>
        <begin position="1133"/>
        <end position="1143"/>
    </location>
</feature>
<feature type="compositionally biased region" description="Pro residues" evidence="1">
    <location>
        <begin position="505"/>
        <end position="545"/>
    </location>
</feature>
<feature type="region of interest" description="Disordered" evidence="1">
    <location>
        <begin position="666"/>
        <end position="739"/>
    </location>
</feature>
<feature type="region of interest" description="Disordered" evidence="1">
    <location>
        <begin position="617"/>
        <end position="644"/>
    </location>
</feature>
<feature type="compositionally biased region" description="Pro residues" evidence="1">
    <location>
        <begin position="191"/>
        <end position="204"/>
    </location>
</feature>
<dbReference type="AlphaFoldDB" id="A0A8K0T8A8"/>
<evidence type="ECO:0000256" key="1">
    <source>
        <dbReference type="SAM" id="MobiDB-lite"/>
    </source>
</evidence>
<dbReference type="InterPro" id="IPR036609">
    <property type="entry name" value="LCCL_sf"/>
</dbReference>
<feature type="compositionally biased region" description="Polar residues" evidence="1">
    <location>
        <begin position="98"/>
        <end position="108"/>
    </location>
</feature>
<feature type="region of interest" description="Disordered" evidence="1">
    <location>
        <begin position="1"/>
        <end position="602"/>
    </location>
</feature>
<evidence type="ECO:0000313" key="3">
    <source>
        <dbReference type="Proteomes" id="UP000813385"/>
    </source>
</evidence>
<dbReference type="Gene3D" id="2.170.130.20">
    <property type="entry name" value="LCCL-like domain"/>
    <property type="match status" value="1"/>
</dbReference>
<comment type="caution">
    <text evidence="2">The sequence shown here is derived from an EMBL/GenBank/DDBJ whole genome shotgun (WGS) entry which is preliminary data.</text>
</comment>
<feature type="compositionally biased region" description="Basic and acidic residues" evidence="1">
    <location>
        <begin position="1094"/>
        <end position="1125"/>
    </location>
</feature>
<feature type="compositionally biased region" description="Basic and acidic residues" evidence="1">
    <location>
        <begin position="327"/>
        <end position="340"/>
    </location>
</feature>
<reference evidence="2" key="1">
    <citation type="journal article" date="2021" name="Nat. Commun.">
        <title>Genetic determinants of endophytism in the Arabidopsis root mycobiome.</title>
        <authorList>
            <person name="Mesny F."/>
            <person name="Miyauchi S."/>
            <person name="Thiergart T."/>
            <person name="Pickel B."/>
            <person name="Atanasova L."/>
            <person name="Karlsson M."/>
            <person name="Huettel B."/>
            <person name="Barry K.W."/>
            <person name="Haridas S."/>
            <person name="Chen C."/>
            <person name="Bauer D."/>
            <person name="Andreopoulos W."/>
            <person name="Pangilinan J."/>
            <person name="LaButti K."/>
            <person name="Riley R."/>
            <person name="Lipzen A."/>
            <person name="Clum A."/>
            <person name="Drula E."/>
            <person name="Henrissat B."/>
            <person name="Kohler A."/>
            <person name="Grigoriev I.V."/>
            <person name="Martin F.M."/>
            <person name="Hacquard S."/>
        </authorList>
    </citation>
    <scope>NUCLEOTIDE SEQUENCE</scope>
    <source>
        <strain evidence="2">MPI-CAGE-AT-0016</strain>
    </source>
</reference>
<feature type="compositionally biased region" description="Pro residues" evidence="1">
    <location>
        <begin position="39"/>
        <end position="51"/>
    </location>
</feature>
<dbReference type="OrthoDB" id="3596986at2759"/>
<organism evidence="2 3">
    <name type="scientific">Plectosphaerella cucumerina</name>
    <dbReference type="NCBI Taxonomy" id="40658"/>
    <lineage>
        <taxon>Eukaryota</taxon>
        <taxon>Fungi</taxon>
        <taxon>Dikarya</taxon>
        <taxon>Ascomycota</taxon>
        <taxon>Pezizomycotina</taxon>
        <taxon>Sordariomycetes</taxon>
        <taxon>Hypocreomycetidae</taxon>
        <taxon>Glomerellales</taxon>
        <taxon>Plectosphaerellaceae</taxon>
        <taxon>Plectosphaerella</taxon>
    </lineage>
</organism>
<feature type="compositionally biased region" description="Basic and acidic residues" evidence="1">
    <location>
        <begin position="236"/>
        <end position="250"/>
    </location>
</feature>
<dbReference type="InterPro" id="IPR013951">
    <property type="entry name" value="Rxt3"/>
</dbReference>
<accession>A0A8K0T8A8</accession>
<feature type="compositionally biased region" description="Basic residues" evidence="1">
    <location>
        <begin position="83"/>
        <end position="94"/>
    </location>
</feature>
<dbReference type="Proteomes" id="UP000813385">
    <property type="component" value="Unassembled WGS sequence"/>
</dbReference>
<feature type="compositionally biased region" description="Basic and acidic residues" evidence="1">
    <location>
        <begin position="416"/>
        <end position="473"/>
    </location>
</feature>
<feature type="compositionally biased region" description="Basic and acidic residues" evidence="1">
    <location>
        <begin position="347"/>
        <end position="383"/>
    </location>
</feature>
<evidence type="ECO:0000313" key="2">
    <source>
        <dbReference type="EMBL" id="KAH7347315.1"/>
    </source>
</evidence>
<gene>
    <name evidence="2" type="ORF">B0T11DRAFT_141038</name>
</gene>
<feature type="compositionally biased region" description="Low complexity" evidence="1">
    <location>
        <begin position="168"/>
        <end position="185"/>
    </location>
</feature>
<feature type="compositionally biased region" description="Pro residues" evidence="1">
    <location>
        <begin position="295"/>
        <end position="305"/>
    </location>
</feature>
<protein>
    <submittedName>
        <fullName evidence="2">Histone deacetylation protein Rxt3-domain-containing protein</fullName>
    </submittedName>
</protein>
<feature type="compositionally biased region" description="Low complexity" evidence="1">
    <location>
        <begin position="205"/>
        <end position="215"/>
    </location>
</feature>
<name>A0A8K0T8A8_9PEZI</name>
<feature type="compositionally biased region" description="Polar residues" evidence="1">
    <location>
        <begin position="1"/>
        <end position="11"/>
    </location>
</feature>
<feature type="region of interest" description="Disordered" evidence="1">
    <location>
        <begin position="766"/>
        <end position="793"/>
    </location>
</feature>
<feature type="compositionally biased region" description="Basic residues" evidence="1">
    <location>
        <begin position="727"/>
        <end position="739"/>
    </location>
</feature>
<feature type="compositionally biased region" description="Pro residues" evidence="1">
    <location>
        <begin position="17"/>
        <end position="29"/>
    </location>
</feature>
<dbReference type="EMBL" id="JAGPXD010000007">
    <property type="protein sequence ID" value="KAH7347315.1"/>
    <property type="molecule type" value="Genomic_DNA"/>
</dbReference>
<keyword evidence="3" id="KW-1185">Reference proteome</keyword>
<feature type="region of interest" description="Disordered" evidence="1">
    <location>
        <begin position="1081"/>
        <end position="1158"/>
    </location>
</feature>
<feature type="compositionally biased region" description="Pro residues" evidence="1">
    <location>
        <begin position="109"/>
        <end position="118"/>
    </location>
</feature>
<sequence length="1158" mass="126599">MDPRQQPQLPFSRNAAPPYPNRSPFPPTSSAPSSNPSQSPYPPSSHPPPPNTAYADQRRSVENPFYASGPRQYPQDGASAPHSHPHGGHSRHHSASSLPPSTSAQSRTMPPPGSPPQPGQGLPQQGPPPHQINHYGLPPPRGPTSSVGPPASFGSGRELPALGQIPRTGSTGSSMSISSMLGGPSAARDSQPPPSQYGPPPPATSAPGGPSYSAAIHASPRMHAATAEYQPFRRPQTPDHPRPYDPRADPRGNVAVSPQGAYSTTPEMQRYGTPGAFHQRAPSQQDSRESSRVPGGPPPPPPRPSSQPKAFSNYAPRHPSDMSRPPGPEDHYPPRRDEPPRAPIEYNPERTGLKPYGYDDRYRAERDRREELELRERDRRERAYSGGEGSRPYIPHSVDYRQEPPRSQGPPFNRPPELRDGRDSRDPRDLRDHRDPRDGRDPRDVRDPRDQRDPREQRDPRDPRDPRDRDPRDPSAWPPRQTYEQSRAPYDPAGYYPRHHEHPPASAPPYPPHSAAPYPQPPQDRYPPTQHAPPLPHPGQAPPYDSPDRGRMNVPPSQAQMPPGRRPMEEGPPPPSVAYNPAGHYDVPRQRPGEDIPPPANRASMLAVQEINRKGRISPLPQAVQGAQPQISGPAGEPGIKSEFGRMFSGIGSGVSGIVSSPVSAGAQLANYGGSGLGRRDDHDGTTQESGPEAGAKPASKARRRKHKDVETKVEDDGSGRLTPVPRNKRHKGQHHPHSHLIGQLESDAAAASAASIGIAALKNLKGGTPLPSPTTISRDHASAHGHPVPRPTPQIVQIKEHAKAPPPPAPVVIPPKPKTIVSSKEVLQSVAKKPRHHLGDVVYEPQLRPARQMRTHTSDYGFASTPKPLPYSMIRDKENCTLTVKIPRVHLTAMAREEITRRRALWGTEVYTDDSDVVAACIHGGWIRGEWGDSVDTNLLELDRGLTVQEKDMPNMKRRKEKEKDEQARHEANTALYLDKAPKTGPVLVHADRDLHVTLLVLPRLEKYGSTTRYGIQSREFGGVFNGRTSIHDGISFMITAIRWVDNGAGAQSRLRGKGRRERMRRAMAEVKGINWPDKAAEEPLVHVPGESLSKRKPDANGHKDDKSPSEGDKENRPEPRDVRAASTTGEAPKEPAQEPKENGAAMEVDAAPANGA</sequence>